<feature type="compositionally biased region" description="Low complexity" evidence="3">
    <location>
        <begin position="305"/>
        <end position="320"/>
    </location>
</feature>
<evidence type="ECO:0000313" key="5">
    <source>
        <dbReference type="EMBL" id="KAH9827409.1"/>
    </source>
</evidence>
<keyword evidence="2" id="KW-0808">Transferase</keyword>
<evidence type="ECO:0000256" key="2">
    <source>
        <dbReference type="RuleBase" id="RU363098"/>
    </source>
</evidence>
<feature type="region of interest" description="Disordered" evidence="3">
    <location>
        <begin position="262"/>
        <end position="332"/>
    </location>
</feature>
<dbReference type="InterPro" id="IPR057596">
    <property type="entry name" value="RDRP_core"/>
</dbReference>
<dbReference type="EC" id="2.7.7.48" evidence="2"/>
<reference evidence="5 6" key="2">
    <citation type="journal article" date="2021" name="Curr. Genet.">
        <title>Genetic response to nitrogen starvation in the aggressive Eucalyptus foliar pathogen Teratosphaeria destructans.</title>
        <authorList>
            <person name="Havenga M."/>
            <person name="Wingfield B.D."/>
            <person name="Wingfield M.J."/>
            <person name="Dreyer L.L."/>
            <person name="Roets F."/>
            <person name="Aylward J."/>
        </authorList>
    </citation>
    <scope>NUCLEOTIDE SEQUENCE [LARGE SCALE GENOMIC DNA]</scope>
    <source>
        <strain evidence="5">CMW44962</strain>
    </source>
</reference>
<dbReference type="PROSITE" id="PS51797">
    <property type="entry name" value="TCTP_3"/>
    <property type="match status" value="1"/>
</dbReference>
<evidence type="ECO:0000313" key="6">
    <source>
        <dbReference type="Proteomes" id="UP001138500"/>
    </source>
</evidence>
<protein>
    <recommendedName>
        <fullName evidence="2">RNA-dependent RNA polymerase</fullName>
        <ecNumber evidence="2">2.7.7.48</ecNumber>
    </recommendedName>
</protein>
<feature type="domain" description="TCTP" evidence="4">
    <location>
        <begin position="1"/>
        <end position="144"/>
    </location>
</feature>
<feature type="compositionally biased region" description="Polar residues" evidence="3">
    <location>
        <begin position="321"/>
        <end position="332"/>
    </location>
</feature>
<gene>
    <name evidence="5" type="ORF">Tdes44962_MAKER02855</name>
</gene>
<comment type="similarity">
    <text evidence="1">Belongs to the TCTP family.</text>
</comment>
<dbReference type="InterPro" id="IPR018105">
    <property type="entry name" value="Translational_control_tumour_p"/>
</dbReference>
<dbReference type="Pfam" id="PF05183">
    <property type="entry name" value="RdRP"/>
    <property type="match status" value="1"/>
</dbReference>
<dbReference type="Pfam" id="PF00838">
    <property type="entry name" value="TCTP"/>
    <property type="match status" value="1"/>
</dbReference>
<comment type="catalytic activity">
    <reaction evidence="2">
        <text>RNA(n) + a ribonucleoside 5'-triphosphate = RNA(n+1) + diphosphate</text>
        <dbReference type="Rhea" id="RHEA:21248"/>
        <dbReference type="Rhea" id="RHEA-COMP:14527"/>
        <dbReference type="Rhea" id="RHEA-COMP:17342"/>
        <dbReference type="ChEBI" id="CHEBI:33019"/>
        <dbReference type="ChEBI" id="CHEBI:61557"/>
        <dbReference type="ChEBI" id="CHEBI:140395"/>
        <dbReference type="EC" id="2.7.7.48"/>
    </reaction>
</comment>
<feature type="region of interest" description="Disordered" evidence="3">
    <location>
        <begin position="1110"/>
        <end position="1131"/>
    </location>
</feature>
<keyword evidence="2" id="KW-0548">Nucleotidyltransferase</keyword>
<dbReference type="InterPro" id="IPR007855">
    <property type="entry name" value="RDRP"/>
</dbReference>
<dbReference type="InterPro" id="IPR011057">
    <property type="entry name" value="Mss4-like_sf"/>
</dbReference>
<dbReference type="Proteomes" id="UP001138500">
    <property type="component" value="Unassembled WGS sequence"/>
</dbReference>
<dbReference type="PANTHER" id="PTHR23079">
    <property type="entry name" value="RNA-DEPENDENT RNA POLYMERASE"/>
    <property type="match status" value="1"/>
</dbReference>
<dbReference type="SUPFAM" id="SSF51316">
    <property type="entry name" value="Mss4-like"/>
    <property type="match status" value="1"/>
</dbReference>
<dbReference type="OrthoDB" id="10055769at2759"/>
<reference evidence="5 6" key="1">
    <citation type="journal article" date="2018" name="IMA Fungus">
        <title>IMA Genome-F 10: Nine draft genome sequences of Claviceps purpurea s.lat., including C. arundinis, C. humidiphila, and C. cf. spartinae, pseudomolecules for the pitch canker pathogen Fusarium circinatum, draft genome of Davidsoniella eucalypti, Grosmannia galeiformis, Quambalaria eucalypti, and Teratosphaeria destructans.</title>
        <authorList>
            <person name="Wingfield B.D."/>
            <person name="Liu M."/>
            <person name="Nguyen H.D."/>
            <person name="Lane F.A."/>
            <person name="Morgan S.W."/>
            <person name="De Vos L."/>
            <person name="Wilken P.M."/>
            <person name="Duong T.A."/>
            <person name="Aylward J."/>
            <person name="Coetzee M.P."/>
            <person name="Dadej K."/>
            <person name="De Beer Z.W."/>
            <person name="Findlay W."/>
            <person name="Havenga M."/>
            <person name="Kolarik M."/>
            <person name="Menzies J.G."/>
            <person name="Naidoo K."/>
            <person name="Pochopski O."/>
            <person name="Shoukouhi P."/>
            <person name="Santana Q.C."/>
            <person name="Seifert K.A."/>
            <person name="Soal N."/>
            <person name="Steenkamp E.T."/>
            <person name="Tatham C.T."/>
            <person name="van der Nest M.A."/>
            <person name="Wingfield M.J."/>
        </authorList>
    </citation>
    <scope>NUCLEOTIDE SEQUENCE [LARGE SCALE GENOMIC DNA]</scope>
    <source>
        <strain evidence="5">CMW44962</strain>
    </source>
</reference>
<evidence type="ECO:0000259" key="4">
    <source>
        <dbReference type="PROSITE" id="PS51797"/>
    </source>
</evidence>
<dbReference type="PRINTS" id="PR01653">
    <property type="entry name" value="TCTPROTEIN"/>
</dbReference>
<keyword evidence="2" id="KW-0694">RNA-binding</keyword>
<feature type="region of interest" description="Disordered" evidence="3">
    <location>
        <begin position="1364"/>
        <end position="1401"/>
    </location>
</feature>
<feature type="compositionally biased region" description="Polar residues" evidence="3">
    <location>
        <begin position="281"/>
        <end position="304"/>
    </location>
</feature>
<dbReference type="GO" id="GO:0030422">
    <property type="term" value="P:siRNA processing"/>
    <property type="evidence" value="ECO:0007669"/>
    <property type="project" value="TreeGrafter"/>
</dbReference>
<dbReference type="GO" id="GO:0003968">
    <property type="term" value="F:RNA-directed RNA polymerase activity"/>
    <property type="evidence" value="ECO:0007669"/>
    <property type="project" value="UniProtKB-KW"/>
</dbReference>
<dbReference type="Gene3D" id="2.170.150.10">
    <property type="entry name" value="Metal Binding Protein, Guanine Nucleotide Exchange Factor, Chain A"/>
    <property type="match status" value="2"/>
</dbReference>
<dbReference type="GO" id="GO:0003723">
    <property type="term" value="F:RNA binding"/>
    <property type="evidence" value="ECO:0007669"/>
    <property type="project" value="UniProtKB-KW"/>
</dbReference>
<evidence type="ECO:0000256" key="3">
    <source>
        <dbReference type="SAM" id="MobiDB-lite"/>
    </source>
</evidence>
<comment type="caution">
    <text evidence="5">The sequence shown here is derived from an EMBL/GenBank/DDBJ whole genome shotgun (WGS) entry which is preliminary data.</text>
</comment>
<name>A0A9W7W2I1_9PEZI</name>
<dbReference type="GO" id="GO:0031380">
    <property type="term" value="C:nuclear RNA-directed RNA polymerase complex"/>
    <property type="evidence" value="ECO:0007669"/>
    <property type="project" value="TreeGrafter"/>
</dbReference>
<organism evidence="5 6">
    <name type="scientific">Teratosphaeria destructans</name>
    <dbReference type="NCBI Taxonomy" id="418781"/>
    <lineage>
        <taxon>Eukaryota</taxon>
        <taxon>Fungi</taxon>
        <taxon>Dikarya</taxon>
        <taxon>Ascomycota</taxon>
        <taxon>Pezizomycotina</taxon>
        <taxon>Dothideomycetes</taxon>
        <taxon>Dothideomycetidae</taxon>
        <taxon>Mycosphaerellales</taxon>
        <taxon>Teratosphaeriaceae</taxon>
        <taxon>Teratosphaeria</taxon>
    </lineage>
</organism>
<sequence>MIIYKDVITGDELISDSYDLKEIDGVIYEADCKKISVGGETFDTGANASAEEAEEGADDQAQQTYMKKVKEAIKARGGSEEEVAEFEKGASSYAKKIVGNFKDYEFLIGESMDPDGMVILLNYRRSDVVPTFLRFSSLLNIRLPISTSEPGNASPTKRSGTAGHDILNKIQYLFFQERGTLDKVLLELQACRPPVTQQPDPLRTVLDKLTDAAREVKTRKTPKTAGRSIDVYATHPDGMARRGEQEPPASPTLQVKHNTCARQKGGMLPPPKQPAVRFQNGLPTPNTSFTSTTMNRSFTSDGPMTTSSASKLQLSQASTAPTSSCPDDETGSQATEYTFSSIASEQAAELEETAMRHADGGIRSFAPVTKLQRGPPSGVEPAQEGNASPSKRQHYLVAGIPQDGLTPFDLPPFCAFLPLHLQAAAYSVMRNAKLSTDQLSKAWRSPRSFTTLSDVAQQYGASTRPQDWLPGYSSATFAGKWEISKTKEGPLLDLTLHPPRREPSCSLQRKFGSDRFFIVDIPDTSESRLPGHLKGQSGNIADRIREVLAVDHTFLGRRWAQLLIQRKRSKRAAENQLDLAESGTSQVWFFAISGPKLAEVSVAEVLDWAVPFALNSDQPACKAWARLDLAASRTTPTVVFKQQQIMYGVEDQLSDDLPDDTTCNDPSFRWARGAVQQMLGLDYLPSAVQARILGAKGMWYISSGNPADGLSPDDVWIKIAKSQIKAKHAISNVADDQELLTLNVVNWSRKARSSILYPGFLPILRDRGVAADVILDMAARQVDFDTQRFINALSTPADLHEWIFAQKSLVSMRKHNCKIQMNTIAGFPSPSDERAVLMLESGFEPSSNSYLRKEVLDIARFVFSLQAKQFKVRLPASTSVYGICDPTGILMPGEAYLFLSDHIQDEEKGKVWSILDGRELVSRNPSRRNSDVQKIRLVYRTELAHLRDVIVFSSHGPRPLASKLSGGDYDGDTFWVCWDDALVQPFKNAPAPWEAEQKATQLARFGIEQDKVKLRDIVGLTHSQGPQLDQAARRWIRRSTEMRMRTEWVGVVSNLHVALTYKEGTISSKLSSLLVDLHDLIIDADKQGYIYTDEAFSRWKARAGIPRGLPKPAHSKFTGRQQNVLETPGPSKPDLRDVVDRMYFTVVEPKITQALREAQLTMRDASTFDRSLCAMFDKYSSSQSVVIKREIEALKNALVPISKNLEINMHKYHSDLKHGSQGRTGRTLIWADLIEEIRDQYQEIQPSVDGEVVEQWQMEIGEEPTMWELLKASAVARLQLATRSGCQMFYIAGSELCRLKARYQPARRTIRREVYLNMKPQKRKYGDGEDLADQFEHDLDQEDDEEEFEIGASLFDGLDFEAMERREEPPQPTPSWRRKSNDTQDRPQTLPARRSLSKRQK</sequence>
<accession>A0A9W7W2I1</accession>
<keyword evidence="6" id="KW-1185">Reference proteome</keyword>
<feature type="region of interest" description="Disordered" evidence="3">
    <location>
        <begin position="369"/>
        <end position="388"/>
    </location>
</feature>
<evidence type="ECO:0000256" key="1">
    <source>
        <dbReference type="PROSITE-ProRule" id="PRU01133"/>
    </source>
</evidence>
<proteinExistence type="inferred from homology"/>
<comment type="similarity">
    <text evidence="2">Belongs to the RdRP family.</text>
</comment>
<dbReference type="PANTHER" id="PTHR23079:SF14">
    <property type="entry name" value="RNA-DEPENDENT RNA POLYMERASE"/>
    <property type="match status" value="1"/>
</dbReference>
<dbReference type="InterPro" id="IPR011323">
    <property type="entry name" value="Mss4/transl-control_tumour"/>
</dbReference>
<dbReference type="InterPro" id="IPR034737">
    <property type="entry name" value="TCTP"/>
</dbReference>
<keyword evidence="2 5" id="KW-0696">RNA-directed RNA polymerase</keyword>
<dbReference type="EMBL" id="RIBY02001879">
    <property type="protein sequence ID" value="KAH9827409.1"/>
    <property type="molecule type" value="Genomic_DNA"/>
</dbReference>